<feature type="chain" id="PRO_5009524779" description="YbgF trimerisation domain-containing protein" evidence="1">
    <location>
        <begin position="21"/>
        <end position="130"/>
    </location>
</feature>
<dbReference type="AlphaFoldDB" id="A0A1F6GSR7"/>
<evidence type="ECO:0000256" key="1">
    <source>
        <dbReference type="SAM" id="SignalP"/>
    </source>
</evidence>
<name>A0A1F6GSR7_9PROT</name>
<accession>A0A1F6GSR7</accession>
<evidence type="ECO:0000313" key="3">
    <source>
        <dbReference type="Proteomes" id="UP000177583"/>
    </source>
</evidence>
<sequence>MKLKLLLALLLGLSLGLPPAGLSQTVSCPGMAGPCGGQGPGAKVAAGLGVKLDHLEAQVRALDHLEVGVAPLQKGERWMAFLLRRTVALEQRVLELEKAKAPEAQTPVPVRGPLKLRLEQLELRIKALTP</sequence>
<feature type="signal peptide" evidence="1">
    <location>
        <begin position="1"/>
        <end position="20"/>
    </location>
</feature>
<gene>
    <name evidence="2" type="ORF">A2557_01530</name>
</gene>
<dbReference type="EMBL" id="MFNF01000038">
    <property type="protein sequence ID" value="OGH01177.1"/>
    <property type="molecule type" value="Genomic_DNA"/>
</dbReference>
<organism evidence="2 3">
    <name type="scientific">Candidatus Lambdaproteobacteria bacterium RIFOXYD2_FULL_56_26</name>
    <dbReference type="NCBI Taxonomy" id="1817773"/>
    <lineage>
        <taxon>Bacteria</taxon>
        <taxon>Pseudomonadati</taxon>
        <taxon>Pseudomonadota</taxon>
        <taxon>Candidatus Lambdaproteobacteria</taxon>
    </lineage>
</organism>
<keyword evidence="1" id="KW-0732">Signal</keyword>
<reference evidence="2 3" key="1">
    <citation type="journal article" date="2016" name="Nat. Commun.">
        <title>Thousands of microbial genomes shed light on interconnected biogeochemical processes in an aquifer system.</title>
        <authorList>
            <person name="Anantharaman K."/>
            <person name="Brown C.T."/>
            <person name="Hug L.A."/>
            <person name="Sharon I."/>
            <person name="Castelle C.J."/>
            <person name="Probst A.J."/>
            <person name="Thomas B.C."/>
            <person name="Singh A."/>
            <person name="Wilkins M.J."/>
            <person name="Karaoz U."/>
            <person name="Brodie E.L."/>
            <person name="Williams K.H."/>
            <person name="Hubbard S.S."/>
            <person name="Banfield J.F."/>
        </authorList>
    </citation>
    <scope>NUCLEOTIDE SEQUENCE [LARGE SCALE GENOMIC DNA]</scope>
</reference>
<dbReference type="Proteomes" id="UP000177583">
    <property type="component" value="Unassembled WGS sequence"/>
</dbReference>
<proteinExistence type="predicted"/>
<comment type="caution">
    <text evidence="2">The sequence shown here is derived from an EMBL/GenBank/DDBJ whole genome shotgun (WGS) entry which is preliminary data.</text>
</comment>
<evidence type="ECO:0008006" key="4">
    <source>
        <dbReference type="Google" id="ProtNLM"/>
    </source>
</evidence>
<evidence type="ECO:0000313" key="2">
    <source>
        <dbReference type="EMBL" id="OGH01177.1"/>
    </source>
</evidence>
<protein>
    <recommendedName>
        <fullName evidence="4">YbgF trimerisation domain-containing protein</fullName>
    </recommendedName>
</protein>